<accession>A0A939ITC8</accession>
<feature type="transmembrane region" description="Helical" evidence="1">
    <location>
        <begin position="157"/>
        <end position="176"/>
    </location>
</feature>
<dbReference type="InterPro" id="IPR052712">
    <property type="entry name" value="Acid_resist_chaperone_HdeD"/>
</dbReference>
<organism evidence="2 3">
    <name type="scientific">Microbacterium esteraromaticum</name>
    <dbReference type="NCBI Taxonomy" id="57043"/>
    <lineage>
        <taxon>Bacteria</taxon>
        <taxon>Bacillati</taxon>
        <taxon>Actinomycetota</taxon>
        <taxon>Actinomycetes</taxon>
        <taxon>Micrococcales</taxon>
        <taxon>Microbacteriaceae</taxon>
        <taxon>Microbacterium</taxon>
    </lineage>
</organism>
<dbReference type="Pfam" id="PF03729">
    <property type="entry name" value="DUF308"/>
    <property type="match status" value="2"/>
</dbReference>
<dbReference type="InterPro" id="IPR005325">
    <property type="entry name" value="DUF308_memb"/>
</dbReference>
<dbReference type="AlphaFoldDB" id="A0A939ITC8"/>
<evidence type="ECO:0000313" key="2">
    <source>
        <dbReference type="EMBL" id="MBN8206107.1"/>
    </source>
</evidence>
<dbReference type="PANTHER" id="PTHR34989:SF1">
    <property type="entry name" value="PROTEIN HDED"/>
    <property type="match status" value="1"/>
</dbReference>
<feature type="transmembrane region" description="Helical" evidence="1">
    <location>
        <begin position="102"/>
        <end position="125"/>
    </location>
</feature>
<comment type="caution">
    <text evidence="2">The sequence shown here is derived from an EMBL/GenBank/DDBJ whole genome shotgun (WGS) entry which is preliminary data.</text>
</comment>
<feature type="transmembrane region" description="Helical" evidence="1">
    <location>
        <begin position="77"/>
        <end position="96"/>
    </location>
</feature>
<dbReference type="RefSeq" id="WP_206549886.1">
    <property type="nucleotide sequence ID" value="NZ_CP063379.1"/>
</dbReference>
<keyword evidence="1" id="KW-0812">Transmembrane</keyword>
<dbReference type="EMBL" id="JAEMWU010000001">
    <property type="protein sequence ID" value="MBN8206107.1"/>
    <property type="molecule type" value="Genomic_DNA"/>
</dbReference>
<proteinExistence type="predicted"/>
<dbReference type="GO" id="GO:0005886">
    <property type="term" value="C:plasma membrane"/>
    <property type="evidence" value="ECO:0007669"/>
    <property type="project" value="TreeGrafter"/>
</dbReference>
<name>A0A939ITC8_9MICO</name>
<keyword evidence="1" id="KW-1133">Transmembrane helix</keyword>
<dbReference type="PANTHER" id="PTHR34989">
    <property type="entry name" value="PROTEIN HDED"/>
    <property type="match status" value="1"/>
</dbReference>
<keyword evidence="1" id="KW-0472">Membrane</keyword>
<protein>
    <submittedName>
        <fullName evidence="2">DUF308 domain-containing protein</fullName>
    </submittedName>
</protein>
<feature type="transmembrane region" description="Helical" evidence="1">
    <location>
        <begin position="132"/>
        <end position="151"/>
    </location>
</feature>
<dbReference type="Proteomes" id="UP000664385">
    <property type="component" value="Unassembled WGS sequence"/>
</dbReference>
<reference evidence="2" key="1">
    <citation type="submission" date="2020-12" db="EMBL/GenBank/DDBJ databases">
        <title>PHA producing bacteria isolated from mangrove.</title>
        <authorList>
            <person name="Zheng W."/>
            <person name="Yu S."/>
            <person name="Huang Y."/>
        </authorList>
    </citation>
    <scope>NUCLEOTIDE SEQUENCE</scope>
    <source>
        <strain evidence="2">GN8-5</strain>
    </source>
</reference>
<gene>
    <name evidence="2" type="ORF">JF543_09050</name>
</gene>
<evidence type="ECO:0000256" key="1">
    <source>
        <dbReference type="SAM" id="Phobius"/>
    </source>
</evidence>
<sequence>MTDALTEAKSFMKSVRTFLAVSGAIALIAGIVLLAWPSKTAVIVTGIFASYLIVGGLVYIGLGIFSGKGGGWARVGHILLGLLYLAAGIIAFANLGAAKVTLAIVVAIFIGISWIVDGVVALSIMGQKTTKVWTLLYSLLSIIAGIVVILSPLYAAALLWIVLGASLVALGLIQIIRAITMKKDVEALAV</sequence>
<feature type="transmembrane region" description="Helical" evidence="1">
    <location>
        <begin position="42"/>
        <end position="65"/>
    </location>
</feature>
<evidence type="ECO:0000313" key="3">
    <source>
        <dbReference type="Proteomes" id="UP000664385"/>
    </source>
</evidence>
<feature type="transmembrane region" description="Helical" evidence="1">
    <location>
        <begin position="18"/>
        <end position="36"/>
    </location>
</feature>